<sequence length="84" mass="9441">MIGTEEKCIDTLIATTMLQDAWLKKFDIAILVSADKDFIPAVDFLRNNGLKTIHAQLGYNGAELTKACWGRFNVISVIDKIKRK</sequence>
<dbReference type="Gene3D" id="3.40.50.1010">
    <property type="entry name" value="5'-nuclease"/>
    <property type="match status" value="1"/>
</dbReference>
<proteinExistence type="predicted"/>
<name>A0A645GWR7_9ZZZZ</name>
<evidence type="ECO:0000313" key="2">
    <source>
        <dbReference type="EMBL" id="MPN30800.1"/>
    </source>
</evidence>
<dbReference type="EMBL" id="VSSQ01082061">
    <property type="protein sequence ID" value="MPN30800.1"/>
    <property type="molecule type" value="Genomic_DNA"/>
</dbReference>
<organism evidence="2">
    <name type="scientific">bioreactor metagenome</name>
    <dbReference type="NCBI Taxonomy" id="1076179"/>
    <lineage>
        <taxon>unclassified sequences</taxon>
        <taxon>metagenomes</taxon>
        <taxon>ecological metagenomes</taxon>
    </lineage>
</organism>
<dbReference type="AlphaFoldDB" id="A0A645GWR7"/>
<gene>
    <name evidence="2" type="ORF">SDC9_178271</name>
</gene>
<dbReference type="CDD" id="cd18722">
    <property type="entry name" value="PIN_NicB-like"/>
    <property type="match status" value="1"/>
</dbReference>
<evidence type="ECO:0000259" key="1">
    <source>
        <dbReference type="Pfam" id="PF01936"/>
    </source>
</evidence>
<comment type="caution">
    <text evidence="2">The sequence shown here is derived from an EMBL/GenBank/DDBJ whole genome shotgun (WGS) entry which is preliminary data.</text>
</comment>
<dbReference type="GO" id="GO:0004540">
    <property type="term" value="F:RNA nuclease activity"/>
    <property type="evidence" value="ECO:0007669"/>
    <property type="project" value="InterPro"/>
</dbReference>
<accession>A0A645GWR7</accession>
<dbReference type="Pfam" id="PF01936">
    <property type="entry name" value="NYN"/>
    <property type="match status" value="1"/>
</dbReference>
<dbReference type="InterPro" id="IPR021139">
    <property type="entry name" value="NYN"/>
</dbReference>
<feature type="domain" description="NYN" evidence="1">
    <location>
        <begin position="6"/>
        <end position="68"/>
    </location>
</feature>
<protein>
    <recommendedName>
        <fullName evidence="1">NYN domain-containing protein</fullName>
    </recommendedName>
</protein>
<reference evidence="2" key="1">
    <citation type="submission" date="2019-08" db="EMBL/GenBank/DDBJ databases">
        <authorList>
            <person name="Kucharzyk K."/>
            <person name="Murdoch R.W."/>
            <person name="Higgins S."/>
            <person name="Loffler F."/>
        </authorList>
    </citation>
    <scope>NUCLEOTIDE SEQUENCE</scope>
</reference>